<sequence length="482" mass="52604">MTGSIPKFDSSSSHLIFPLARSVEKLPTGAAQHAISRIVIGENVTTGSAAPRSRLYKLKHFAKLFSLTNLLFKSADLQATPTGRAPSLAMRSKDEKPVDKSSAGFIIAMIFLPIGGIALLCNLVLLFKPLCKRYWKLPRRCLAFLAAVRLVVWRMLGRQKPTVDSLSRRYREALERIVSARLEKESSNEFGEPVFVSHYINNGVFRHWVLHAHGYKYELRRRAPSAARIEWQGSTSLFASAEYYEPVVGVSGFRMELYKSSVLAAYSPEVGCYFYSMVGWTTLAEDEIERECWEVFQRFGNYGLFYNNCQHFLRALADKIVTTRAPDWQWLMKNSPSGYTYGFKYPLPYEAICAATAITRLKRARPHLSPEEQREADKFIASLEERVETAVREVSRSSVPLSHSGVMGDGGDDGGHGAGDGGHDGGHGGGYDGGHGGGHGGGHHDYGGGGWHGGWHGGGHHDYGGGGGHGGCDGGGGGGGSC</sequence>
<dbReference type="EMBL" id="ANFO01000613">
    <property type="protein sequence ID" value="KGQ08011.1"/>
    <property type="molecule type" value="Genomic_DNA"/>
</dbReference>
<evidence type="ECO:0000256" key="2">
    <source>
        <dbReference type="SAM" id="Phobius"/>
    </source>
</evidence>
<dbReference type="AlphaFoldDB" id="A0A0A2VJE6"/>
<keyword evidence="2" id="KW-1133">Transmembrane helix</keyword>
<comment type="caution">
    <text evidence="3">The sequence shown here is derived from an EMBL/GenBank/DDBJ whole genome shotgun (WGS) entry which is preliminary data.</text>
</comment>
<organism evidence="3 4">
    <name type="scientific">Beauveria bassiana D1-5</name>
    <dbReference type="NCBI Taxonomy" id="1245745"/>
    <lineage>
        <taxon>Eukaryota</taxon>
        <taxon>Fungi</taxon>
        <taxon>Dikarya</taxon>
        <taxon>Ascomycota</taxon>
        <taxon>Pezizomycotina</taxon>
        <taxon>Sordariomycetes</taxon>
        <taxon>Hypocreomycetidae</taxon>
        <taxon>Hypocreales</taxon>
        <taxon>Cordycipitaceae</taxon>
        <taxon>Beauveria</taxon>
    </lineage>
</organism>
<dbReference type="Proteomes" id="UP000030106">
    <property type="component" value="Unassembled WGS sequence"/>
</dbReference>
<name>A0A0A2VJE6_BEABA</name>
<feature type="transmembrane region" description="Helical" evidence="2">
    <location>
        <begin position="103"/>
        <end position="125"/>
    </location>
</feature>
<proteinExistence type="predicted"/>
<gene>
    <name evidence="3" type="ORF">BBAD15_g6683</name>
</gene>
<feature type="region of interest" description="Disordered" evidence="1">
    <location>
        <begin position="394"/>
        <end position="436"/>
    </location>
</feature>
<dbReference type="STRING" id="1245745.A0A0A2VJE6"/>
<evidence type="ECO:0000313" key="4">
    <source>
        <dbReference type="Proteomes" id="UP000030106"/>
    </source>
</evidence>
<protein>
    <recommendedName>
        <fullName evidence="5">PPPDE domain-containing protein</fullName>
    </recommendedName>
</protein>
<reference evidence="3 4" key="1">
    <citation type="submission" date="2012-10" db="EMBL/GenBank/DDBJ databases">
        <title>Genome sequencing and analysis of entomopathogenic fungi Beauveria bassiana D1-5.</title>
        <authorList>
            <person name="Li Q."/>
            <person name="Wang L."/>
            <person name="Zhang Z."/>
            <person name="Wang Q."/>
            <person name="Ren J."/>
            <person name="Wang M."/>
            <person name="Xu W."/>
            <person name="Wang J."/>
            <person name="Lu Y."/>
            <person name="Du Q."/>
            <person name="Sun Z."/>
        </authorList>
    </citation>
    <scope>NUCLEOTIDE SEQUENCE [LARGE SCALE GENOMIC DNA]</scope>
    <source>
        <strain evidence="3 4">D1-5</strain>
    </source>
</reference>
<feature type="compositionally biased region" description="Gly residues" evidence="1">
    <location>
        <begin position="427"/>
        <end position="436"/>
    </location>
</feature>
<dbReference type="HOGENOM" id="CLU_566168_0_0_1"/>
<accession>A0A0A2VJE6</accession>
<keyword evidence="2" id="KW-0472">Membrane</keyword>
<evidence type="ECO:0008006" key="5">
    <source>
        <dbReference type="Google" id="ProtNLM"/>
    </source>
</evidence>
<dbReference type="OrthoDB" id="3625606at2759"/>
<keyword evidence="2" id="KW-0812">Transmembrane</keyword>
<evidence type="ECO:0000256" key="1">
    <source>
        <dbReference type="SAM" id="MobiDB-lite"/>
    </source>
</evidence>
<feature type="transmembrane region" description="Helical" evidence="2">
    <location>
        <begin position="137"/>
        <end position="156"/>
    </location>
</feature>
<evidence type="ECO:0000313" key="3">
    <source>
        <dbReference type="EMBL" id="KGQ08011.1"/>
    </source>
</evidence>